<evidence type="ECO:0000256" key="1">
    <source>
        <dbReference type="SAM" id="MobiDB-lite"/>
    </source>
</evidence>
<dbReference type="OrthoDB" id="266968at2759"/>
<feature type="region of interest" description="Disordered" evidence="1">
    <location>
        <begin position="1"/>
        <end position="77"/>
    </location>
</feature>
<dbReference type="EMBL" id="LGTL01000010">
    <property type="protein sequence ID" value="KPA79550.1"/>
    <property type="molecule type" value="Genomic_DNA"/>
</dbReference>
<sequence>MINESGNSSIVFAEAKGTTAPEKADPQRDTMVSECSIKFHADGPSESGNDPNSVTSIPLRIESENPRGVDNHNPRGTAVTEDSIVFTHEVHTAASADDIHFDAVEDPAASSMQSVRFQVEDGNTGGNGAVDRGTSPQQSAAPANRTTSLPSTQAKPRPTASGDSTAVAEAEKNRAAAGTAAEDAFAAYPPPRRLSQRAVSVARTPRSNGAAPTTPHSRSPNNSYRPAPNPRKSAPVDEAATADPNAKDDAAAVVASVATPASPNIVVTNHSRTFRGAGWAAVVETSRDTIERTVGTETAEAVGVETQFMRVTSIEADAEGMRCDMSIGHAPGQTAEQIDEAIEKCGYENTLRLLDFAAGHEKPSQARESEEAEKQPPSVPFSFSDKVGEGLIELNYSVFPFGSYRHLELSFDGPIAAVTPKFVKECLSGYLGVHESQLVVRRGEEVLSDDVTGADLKLANGCTLEAQCTIPQQQQQEAPQNPVAEEEPQQTAPTPTPAPRAKKATAAKKKTMEAAATSQKKKTSKKDANGGDAATPAKTKTKAKKAAVPVAKAERKKNTAAKPKASPQQPRHTTANGSSPAPHYAAPTRAATTKHNATPQQQQQISTAHSRVHKTPLPRVLTTPRVYRGHSPRPGAESLEEGETMAMYMSASRSPSRDGTQVRSSRPSMGRRSPAATPSMNGAAADSQSVGRSPGGYDDDGRGHAPPQHTVRGVSSVNYHPRPVVQPATRQPELNGHSEHEAARDAVEHHAAAHTATTRLRSPPQPALGVDNSHSTDDHMSDDQSENESVNYNEENLVMTTNEPEEVNFVVEEEEEDVEKSKEDSFAYDYSREPQELNEEEDPVPDAAPNPFV</sequence>
<feature type="compositionally biased region" description="Basic and acidic residues" evidence="1">
    <location>
        <begin position="61"/>
        <end position="73"/>
    </location>
</feature>
<feature type="compositionally biased region" description="Low complexity" evidence="1">
    <location>
        <begin position="175"/>
        <end position="187"/>
    </location>
</feature>
<comment type="caution">
    <text evidence="3">The sequence shown here is derived from an EMBL/GenBank/DDBJ whole genome shotgun (WGS) entry which is preliminary data.</text>
</comment>
<feature type="region of interest" description="Disordered" evidence="1">
    <location>
        <begin position="119"/>
        <end position="247"/>
    </location>
</feature>
<feature type="compositionally biased region" description="Low complexity" evidence="1">
    <location>
        <begin position="663"/>
        <end position="674"/>
    </location>
</feature>
<gene>
    <name evidence="3" type="ORF">ABB37_05367</name>
</gene>
<feature type="compositionally biased region" description="Basic and acidic residues" evidence="1">
    <location>
        <begin position="360"/>
        <end position="374"/>
    </location>
</feature>
<feature type="region of interest" description="Disordered" evidence="1">
    <location>
        <begin position="471"/>
        <end position="853"/>
    </location>
</feature>
<dbReference type="RefSeq" id="XP_015657989.1">
    <property type="nucleotide sequence ID" value="XM_015803347.1"/>
</dbReference>
<proteinExistence type="predicted"/>
<name>A0A0N0VF30_LEPPY</name>
<evidence type="ECO:0000313" key="3">
    <source>
        <dbReference type="EMBL" id="KPA79551.1"/>
    </source>
</evidence>
<feature type="compositionally biased region" description="Polar residues" evidence="1">
    <location>
        <begin position="205"/>
        <end position="224"/>
    </location>
</feature>
<feature type="compositionally biased region" description="Polar residues" evidence="1">
    <location>
        <begin position="1"/>
        <end position="10"/>
    </location>
</feature>
<reference evidence="3 4" key="1">
    <citation type="submission" date="2015-07" db="EMBL/GenBank/DDBJ databases">
        <title>High-quality genome of monoxenous trypanosomatid Leptomonas pyrrhocoris.</title>
        <authorList>
            <person name="Flegontov P."/>
            <person name="Butenko A."/>
            <person name="Firsov S."/>
            <person name="Vlcek C."/>
            <person name="Logacheva M.D."/>
            <person name="Field M."/>
            <person name="Filatov D."/>
            <person name="Flegontova O."/>
            <person name="Gerasimov E."/>
            <person name="Jackson A.P."/>
            <person name="Kelly S."/>
            <person name="Opperdoes F."/>
            <person name="O'Reilly A."/>
            <person name="Votypka J."/>
            <person name="Yurchenko V."/>
            <person name="Lukes J."/>
        </authorList>
    </citation>
    <scope>NUCLEOTIDE SEQUENCE [LARGE SCALE GENOMIC DNA]</scope>
    <source>
        <strain evidence="3">H10</strain>
    </source>
</reference>
<dbReference type="AlphaFoldDB" id="A0A0N0VF30"/>
<feature type="compositionally biased region" description="Basic residues" evidence="1">
    <location>
        <begin position="500"/>
        <end position="509"/>
    </location>
</feature>
<keyword evidence="4" id="KW-1185">Reference proteome</keyword>
<feature type="compositionally biased region" description="Polar residues" evidence="1">
    <location>
        <begin position="676"/>
        <end position="691"/>
    </location>
</feature>
<feature type="compositionally biased region" description="Low complexity" evidence="1">
    <location>
        <begin position="787"/>
        <end position="796"/>
    </location>
</feature>
<feature type="compositionally biased region" description="Basic and acidic residues" evidence="1">
    <location>
        <begin position="819"/>
        <end position="835"/>
    </location>
</feature>
<feature type="region of interest" description="Disordered" evidence="1">
    <location>
        <begin position="360"/>
        <end position="382"/>
    </location>
</feature>
<organism evidence="3 4">
    <name type="scientific">Leptomonas pyrrhocoris</name>
    <name type="common">Firebug parasite</name>
    <dbReference type="NCBI Taxonomy" id="157538"/>
    <lineage>
        <taxon>Eukaryota</taxon>
        <taxon>Discoba</taxon>
        <taxon>Euglenozoa</taxon>
        <taxon>Kinetoplastea</taxon>
        <taxon>Metakinetoplastina</taxon>
        <taxon>Trypanosomatida</taxon>
        <taxon>Trypanosomatidae</taxon>
        <taxon>Leishmaniinae</taxon>
        <taxon>Leptomonas</taxon>
    </lineage>
</organism>
<feature type="compositionally biased region" description="Low complexity" evidence="1">
    <location>
        <begin position="471"/>
        <end position="493"/>
    </location>
</feature>
<dbReference type="OMA" id="SHRYENT"/>
<evidence type="ECO:0000313" key="4">
    <source>
        <dbReference type="Proteomes" id="UP000037923"/>
    </source>
</evidence>
<dbReference type="Pfam" id="PF23398">
    <property type="entry name" value="FAZ1_cons"/>
    <property type="match status" value="1"/>
</dbReference>
<feature type="compositionally biased region" description="Polar residues" evidence="1">
    <location>
        <begin position="134"/>
        <end position="154"/>
    </location>
</feature>
<dbReference type="Proteomes" id="UP000037923">
    <property type="component" value="Unassembled WGS sequence"/>
</dbReference>
<feature type="domain" description="Flagellar attachment zone protein 1 conserved" evidence="2">
    <location>
        <begin position="265"/>
        <end position="355"/>
    </location>
</feature>
<dbReference type="VEuPathDB" id="TriTrypDB:LpyrH10_10_1360"/>
<feature type="compositionally biased region" description="Polar residues" evidence="1">
    <location>
        <begin position="46"/>
        <end position="56"/>
    </location>
</feature>
<dbReference type="GeneID" id="26905657"/>
<accession>A0A0N0VF30</accession>
<feature type="compositionally biased region" description="Acidic residues" evidence="1">
    <location>
        <begin position="803"/>
        <end position="818"/>
    </location>
</feature>
<dbReference type="RefSeq" id="XP_015657990.1">
    <property type="nucleotide sequence ID" value="XM_015803348.1"/>
</dbReference>
<feature type="compositionally biased region" description="Basic and acidic residues" evidence="1">
    <location>
        <begin position="736"/>
        <end position="751"/>
    </location>
</feature>
<dbReference type="InterPro" id="IPR056614">
    <property type="entry name" value="FAZ1_cons"/>
</dbReference>
<dbReference type="EMBL" id="LGTL01000010">
    <property type="protein sequence ID" value="KPA79551.1"/>
    <property type="molecule type" value="Genomic_DNA"/>
</dbReference>
<feature type="compositionally biased region" description="Polar residues" evidence="1">
    <location>
        <begin position="651"/>
        <end position="662"/>
    </location>
</feature>
<feature type="compositionally biased region" description="Polar residues" evidence="1">
    <location>
        <begin position="566"/>
        <end position="579"/>
    </location>
</feature>
<feature type="compositionally biased region" description="Polar residues" evidence="1">
    <location>
        <begin position="590"/>
        <end position="609"/>
    </location>
</feature>
<protein>
    <recommendedName>
        <fullName evidence="2">Flagellar attachment zone protein 1 conserved domain-containing protein</fullName>
    </recommendedName>
</protein>
<evidence type="ECO:0000259" key="2">
    <source>
        <dbReference type="Pfam" id="PF23398"/>
    </source>
</evidence>